<feature type="transmembrane region" description="Helical" evidence="1">
    <location>
        <begin position="57"/>
        <end position="74"/>
    </location>
</feature>
<sequence length="384" mass="45387">MVAAYPNQIDEEITVPRALEQNNNVEEKVSKPNLPTLTELRNAIPAECFEKDWKKSTFFLLWDFAVIAGLYLVVPYVEQYFGWFGLLSWYYIMGMFMFSLFVVGHDCGHGTFSESVILNDILGHVAHAPLMVPYWPWQKSHRQHHQYTAHLEKDHSHPWVTEEYHFNRHWVFQNFNKFPLSGFIRWNALYLVMGIPDGSHYYPFSRLFKTHADQIKCAISVAACFACAYGAFVVCDYNVYRYTKYYVVPLLFQGLWLIMVTYLQHQDEEIEVYEDSEWSFVRGQTQTIDRTYGMYIDTLMHHITDGHVVHHLFFTKIPHYHLPEATKAIQRVFERYPGVYKRQNNFLSLYEFLRLNVRLDYLLGKGTGVLRYRVSKVYAGKKDE</sequence>
<feature type="domain" description="Fatty acid desaturase" evidence="2">
    <location>
        <begin position="82"/>
        <end position="341"/>
    </location>
</feature>
<dbReference type="InterPro" id="IPR005804">
    <property type="entry name" value="FA_desaturase_dom"/>
</dbReference>
<dbReference type="AlphaFoldDB" id="A0A1I7S6W2"/>
<feature type="transmembrane region" description="Helical" evidence="1">
    <location>
        <begin position="217"/>
        <end position="239"/>
    </location>
</feature>
<evidence type="ECO:0000313" key="4">
    <source>
        <dbReference type="EMBL" id="CAG9079687.1"/>
    </source>
</evidence>
<dbReference type="EMBL" id="CAJFCV020000001">
    <property type="protein sequence ID" value="CAG9079687.1"/>
    <property type="molecule type" value="Genomic_DNA"/>
</dbReference>
<evidence type="ECO:0000313" key="5">
    <source>
        <dbReference type="Proteomes" id="UP000095284"/>
    </source>
</evidence>
<dbReference type="Proteomes" id="UP000095284">
    <property type="component" value="Unplaced"/>
</dbReference>
<dbReference type="WBParaSite" id="BXY_0875100.1">
    <property type="protein sequence ID" value="BXY_0875100.1"/>
    <property type="gene ID" value="BXY_0875100"/>
</dbReference>
<feature type="transmembrane region" description="Helical" evidence="1">
    <location>
        <begin position="245"/>
        <end position="263"/>
    </location>
</feature>
<organism evidence="5 7">
    <name type="scientific">Bursaphelenchus xylophilus</name>
    <name type="common">Pinewood nematode worm</name>
    <name type="synonym">Aphelenchoides xylophilus</name>
    <dbReference type="NCBI Taxonomy" id="6326"/>
    <lineage>
        <taxon>Eukaryota</taxon>
        <taxon>Metazoa</taxon>
        <taxon>Ecdysozoa</taxon>
        <taxon>Nematoda</taxon>
        <taxon>Chromadorea</taxon>
        <taxon>Rhabditida</taxon>
        <taxon>Tylenchina</taxon>
        <taxon>Tylenchomorpha</taxon>
        <taxon>Aphelenchoidea</taxon>
        <taxon>Aphelenchoididae</taxon>
        <taxon>Bursaphelenchus</taxon>
    </lineage>
</organism>
<dbReference type="OrthoDB" id="1461976at2759"/>
<accession>A0A1I7S6W2</accession>
<evidence type="ECO:0000313" key="3">
    <source>
        <dbReference type="EMBL" id="CAD5207958.1"/>
    </source>
</evidence>
<dbReference type="Pfam" id="PF00487">
    <property type="entry name" value="FA_desaturase"/>
    <property type="match status" value="1"/>
</dbReference>
<gene>
    <name evidence="3" type="ORF">BXYJ_LOCUS194</name>
</gene>
<dbReference type="CDD" id="cd03507">
    <property type="entry name" value="Delta12-FADS-like"/>
    <property type="match status" value="1"/>
</dbReference>
<evidence type="ECO:0000256" key="1">
    <source>
        <dbReference type="SAM" id="Phobius"/>
    </source>
</evidence>
<protein>
    <submittedName>
        <fullName evidence="3">(pine wood nematode) hypothetical protein</fullName>
    </submittedName>
    <submittedName>
        <fullName evidence="7">FA_desaturase domain-containing protein</fullName>
    </submittedName>
</protein>
<dbReference type="PANTHER" id="PTHR32100">
    <property type="entry name" value="OMEGA-6 FATTY ACID DESATURASE, CHLOROPLASTIC"/>
    <property type="match status" value="1"/>
</dbReference>
<dbReference type="Proteomes" id="UP000582659">
    <property type="component" value="Unassembled WGS sequence"/>
</dbReference>
<reference evidence="7" key="1">
    <citation type="submission" date="2016-11" db="UniProtKB">
        <authorList>
            <consortium name="WormBaseParasite"/>
        </authorList>
    </citation>
    <scope>IDENTIFICATION</scope>
</reference>
<dbReference type="InterPro" id="IPR012171">
    <property type="entry name" value="Fatty_acid_desaturase"/>
</dbReference>
<name>A0A1I7S6W2_BURXY</name>
<evidence type="ECO:0000259" key="2">
    <source>
        <dbReference type="Pfam" id="PF00487"/>
    </source>
</evidence>
<dbReference type="GO" id="GO:0016491">
    <property type="term" value="F:oxidoreductase activity"/>
    <property type="evidence" value="ECO:0007669"/>
    <property type="project" value="InterPro"/>
</dbReference>
<reference evidence="4" key="2">
    <citation type="submission" date="2020-08" db="EMBL/GenBank/DDBJ databases">
        <authorList>
            <person name="Kikuchi T."/>
        </authorList>
    </citation>
    <scope>NUCLEOTIDE SEQUENCE</scope>
    <source>
        <strain evidence="3">Ka4C1</strain>
    </source>
</reference>
<keyword evidence="1" id="KW-1133">Transmembrane helix</keyword>
<proteinExistence type="predicted"/>
<keyword evidence="6" id="KW-1185">Reference proteome</keyword>
<dbReference type="GO" id="GO:0006629">
    <property type="term" value="P:lipid metabolic process"/>
    <property type="evidence" value="ECO:0007669"/>
    <property type="project" value="InterPro"/>
</dbReference>
<keyword evidence="1" id="KW-0812">Transmembrane</keyword>
<dbReference type="eggNOG" id="ENOG502QQNB">
    <property type="taxonomic scope" value="Eukaryota"/>
</dbReference>
<evidence type="ECO:0000313" key="7">
    <source>
        <dbReference type="WBParaSite" id="BXY_0875100.1"/>
    </source>
</evidence>
<keyword evidence="1" id="KW-0472">Membrane</keyword>
<evidence type="ECO:0000313" key="6">
    <source>
        <dbReference type="Proteomes" id="UP000659654"/>
    </source>
</evidence>
<dbReference type="EMBL" id="CAJFDI010000001">
    <property type="protein sequence ID" value="CAD5207958.1"/>
    <property type="molecule type" value="Genomic_DNA"/>
</dbReference>
<dbReference type="Proteomes" id="UP000659654">
    <property type="component" value="Unassembled WGS sequence"/>
</dbReference>
<feature type="transmembrane region" description="Helical" evidence="1">
    <location>
        <begin position="80"/>
        <end position="103"/>
    </location>
</feature>